<evidence type="ECO:0000313" key="3">
    <source>
        <dbReference type="Proteomes" id="UP001595872"/>
    </source>
</evidence>
<dbReference type="RefSeq" id="WP_378252693.1">
    <property type="nucleotide sequence ID" value="NZ_JBHSIT010000002.1"/>
</dbReference>
<comment type="caution">
    <text evidence="2">The sequence shown here is derived from an EMBL/GenBank/DDBJ whole genome shotgun (WGS) entry which is preliminary data.</text>
</comment>
<evidence type="ECO:0008006" key="4">
    <source>
        <dbReference type="Google" id="ProtNLM"/>
    </source>
</evidence>
<sequence length="145" mass="16396">MPQSHPRPDPVPYRRHPHLHGDPDTHLAPRRTHTATRRPAKKPPCGPLRAFSFGGGWQSVAALVLAARGDLDFDTFLFANVGDDSENPATLTYLRRHAIPYAQAHNLTIRELHRIRRDGSTETLYGRLVREGSRSIPIPVRMRRS</sequence>
<protein>
    <recommendedName>
        <fullName evidence="4">Phosphoadenosine phosphosulphate reductase domain-containing protein</fullName>
    </recommendedName>
</protein>
<feature type="region of interest" description="Disordered" evidence="1">
    <location>
        <begin position="1"/>
        <end position="45"/>
    </location>
</feature>
<feature type="compositionally biased region" description="Basic residues" evidence="1">
    <location>
        <begin position="28"/>
        <end position="41"/>
    </location>
</feature>
<evidence type="ECO:0000256" key="1">
    <source>
        <dbReference type="SAM" id="MobiDB-lite"/>
    </source>
</evidence>
<gene>
    <name evidence="2" type="ORF">ACFPCY_06460</name>
</gene>
<reference evidence="3" key="1">
    <citation type="journal article" date="2019" name="Int. J. Syst. Evol. Microbiol.">
        <title>The Global Catalogue of Microorganisms (GCM) 10K type strain sequencing project: providing services to taxonomists for standard genome sequencing and annotation.</title>
        <authorList>
            <consortium name="The Broad Institute Genomics Platform"/>
            <consortium name="The Broad Institute Genome Sequencing Center for Infectious Disease"/>
            <person name="Wu L."/>
            <person name="Ma J."/>
        </authorList>
    </citation>
    <scope>NUCLEOTIDE SEQUENCE [LARGE SCALE GENOMIC DNA]</scope>
    <source>
        <strain evidence="3">KLKA75</strain>
    </source>
</reference>
<proteinExistence type="predicted"/>
<dbReference type="EMBL" id="JBHSIT010000002">
    <property type="protein sequence ID" value="MFC4906952.1"/>
    <property type="molecule type" value="Genomic_DNA"/>
</dbReference>
<name>A0ABV9TVX5_9ACTN</name>
<keyword evidence="3" id="KW-1185">Reference proteome</keyword>
<dbReference type="Proteomes" id="UP001595872">
    <property type="component" value="Unassembled WGS sequence"/>
</dbReference>
<evidence type="ECO:0000313" key="2">
    <source>
        <dbReference type="EMBL" id="MFC4906952.1"/>
    </source>
</evidence>
<organism evidence="2 3">
    <name type="scientific">Actinomadura gamaensis</name>
    <dbReference type="NCBI Taxonomy" id="1763541"/>
    <lineage>
        <taxon>Bacteria</taxon>
        <taxon>Bacillati</taxon>
        <taxon>Actinomycetota</taxon>
        <taxon>Actinomycetes</taxon>
        <taxon>Streptosporangiales</taxon>
        <taxon>Thermomonosporaceae</taxon>
        <taxon>Actinomadura</taxon>
    </lineage>
</organism>
<accession>A0ABV9TVX5</accession>